<evidence type="ECO:0000256" key="1">
    <source>
        <dbReference type="ARBA" id="ARBA00004781"/>
    </source>
</evidence>
<dbReference type="CDD" id="cd05254">
    <property type="entry name" value="dTDP_HR_like_SDR_e"/>
    <property type="match status" value="1"/>
</dbReference>
<evidence type="ECO:0000256" key="4">
    <source>
        <dbReference type="ARBA" id="ARBA00017099"/>
    </source>
</evidence>
<dbReference type="Gene3D" id="3.40.50.720">
    <property type="entry name" value="NAD(P)-binding Rossmann-like Domain"/>
    <property type="match status" value="1"/>
</dbReference>
<dbReference type="RefSeq" id="WP_187536970.1">
    <property type="nucleotide sequence ID" value="NZ_BAABJT010000001.1"/>
</dbReference>
<keyword evidence="9" id="KW-1185">Reference proteome</keyword>
<comment type="cofactor">
    <cofactor evidence="6">
        <name>Mg(2+)</name>
        <dbReference type="ChEBI" id="CHEBI:18420"/>
    </cofactor>
    <text evidence="6">Binds 1 Mg(2+) ion per monomer.</text>
</comment>
<reference evidence="8 9" key="1">
    <citation type="submission" date="2020-08" db="EMBL/GenBank/DDBJ databases">
        <title>Genome sequence of Sphingomonas lutea KCTC 23642T.</title>
        <authorList>
            <person name="Hyun D.-W."/>
            <person name="Bae J.-W."/>
        </authorList>
    </citation>
    <scope>NUCLEOTIDE SEQUENCE [LARGE SCALE GENOMIC DNA]</scope>
    <source>
        <strain evidence="8 9">KCTC 23642</strain>
    </source>
</reference>
<dbReference type="InterPro" id="IPR036291">
    <property type="entry name" value="NAD(P)-bd_dom_sf"/>
</dbReference>
<dbReference type="KEGG" id="slut:H9L13_06475"/>
<evidence type="ECO:0000256" key="6">
    <source>
        <dbReference type="RuleBase" id="RU364082"/>
    </source>
</evidence>
<dbReference type="InterPro" id="IPR005913">
    <property type="entry name" value="dTDP_dehydrorham_reduct"/>
</dbReference>
<dbReference type="PANTHER" id="PTHR10491">
    <property type="entry name" value="DTDP-4-DEHYDRORHAMNOSE REDUCTASE"/>
    <property type="match status" value="1"/>
</dbReference>
<dbReference type="SUPFAM" id="SSF51735">
    <property type="entry name" value="NAD(P)-binding Rossmann-fold domains"/>
    <property type="match status" value="1"/>
</dbReference>
<dbReference type="GO" id="GO:0019305">
    <property type="term" value="P:dTDP-rhamnose biosynthetic process"/>
    <property type="evidence" value="ECO:0007669"/>
    <property type="project" value="UniProtKB-UniPathway"/>
</dbReference>
<evidence type="ECO:0000313" key="8">
    <source>
        <dbReference type="EMBL" id="QNN66378.1"/>
    </source>
</evidence>
<dbReference type="Proteomes" id="UP000515971">
    <property type="component" value="Chromosome"/>
</dbReference>
<evidence type="ECO:0000256" key="5">
    <source>
        <dbReference type="ARBA" id="ARBA00048200"/>
    </source>
</evidence>
<evidence type="ECO:0000256" key="3">
    <source>
        <dbReference type="ARBA" id="ARBA00012929"/>
    </source>
</evidence>
<dbReference type="UniPathway" id="UPA00124"/>
<organism evidence="8 9">
    <name type="scientific">Sphingomonas lutea</name>
    <dbReference type="NCBI Taxonomy" id="1045317"/>
    <lineage>
        <taxon>Bacteria</taxon>
        <taxon>Pseudomonadati</taxon>
        <taxon>Pseudomonadota</taxon>
        <taxon>Alphaproteobacteria</taxon>
        <taxon>Sphingomonadales</taxon>
        <taxon>Sphingomonadaceae</taxon>
        <taxon>Sphingomonas</taxon>
    </lineage>
</organism>
<keyword evidence="6 8" id="KW-0560">Oxidoreductase</keyword>
<dbReference type="InterPro" id="IPR029903">
    <property type="entry name" value="RmlD-like-bd"/>
</dbReference>
<dbReference type="EC" id="1.1.1.133" evidence="3 6"/>
<evidence type="ECO:0000313" key="9">
    <source>
        <dbReference type="Proteomes" id="UP000515971"/>
    </source>
</evidence>
<sequence>MKVLVTGAQGQLARALKEYAASRLDLDLYAVGQPQLDLAETGGIEPLIHDLRPDVVINAAAYTAVDRAEREPEMAFRINAAAAGEVANGAASIGAPIIQISTDYVFDGTATAPYSEQAPTNPINIYGRSKLAGEDAVRAVNAQHLILRTSWIFSPFGHNFVKTMLRLAEDRDEVCVVADQFGCPTSADSLALAVGCVLDRWMGGASTGLGQTYHVAGTGACTWADLAEEVFGASAEAGGPSAKVIRITTEKFPTPAPRPRYSVLASGKFAAEFGVVLPSWQSLTRRVVTRLAAGQ</sequence>
<comment type="similarity">
    <text evidence="2 6">Belongs to the dTDP-4-dehydrorhamnose reductase family.</text>
</comment>
<name>A0A7G9SEV3_9SPHN</name>
<gene>
    <name evidence="8" type="primary">rfbD</name>
    <name evidence="8" type="ORF">H9L13_06475</name>
</gene>
<comment type="function">
    <text evidence="6">Catalyzes the reduction of dTDP-6-deoxy-L-lyxo-4-hexulose to yield dTDP-L-rhamnose.</text>
</comment>
<protein>
    <recommendedName>
        <fullName evidence="4 6">dTDP-4-dehydrorhamnose reductase</fullName>
        <ecNumber evidence="3 6">1.1.1.133</ecNumber>
    </recommendedName>
</protein>
<accession>A0A7G9SEV3</accession>
<comment type="pathway">
    <text evidence="1 6">Carbohydrate biosynthesis; dTDP-L-rhamnose biosynthesis.</text>
</comment>
<comment type="catalytic activity">
    <reaction evidence="5 6">
        <text>dTDP-beta-L-rhamnose + NADP(+) = dTDP-4-dehydro-beta-L-rhamnose + NADPH + H(+)</text>
        <dbReference type="Rhea" id="RHEA:21796"/>
        <dbReference type="ChEBI" id="CHEBI:15378"/>
        <dbReference type="ChEBI" id="CHEBI:57510"/>
        <dbReference type="ChEBI" id="CHEBI:57783"/>
        <dbReference type="ChEBI" id="CHEBI:58349"/>
        <dbReference type="ChEBI" id="CHEBI:62830"/>
        <dbReference type="EC" id="1.1.1.133"/>
    </reaction>
</comment>
<dbReference type="NCBIfam" id="TIGR01214">
    <property type="entry name" value="rmlD"/>
    <property type="match status" value="1"/>
</dbReference>
<dbReference type="EMBL" id="CP060718">
    <property type="protein sequence ID" value="QNN66378.1"/>
    <property type="molecule type" value="Genomic_DNA"/>
</dbReference>
<evidence type="ECO:0000259" key="7">
    <source>
        <dbReference type="Pfam" id="PF04321"/>
    </source>
</evidence>
<evidence type="ECO:0000256" key="2">
    <source>
        <dbReference type="ARBA" id="ARBA00010944"/>
    </source>
</evidence>
<keyword evidence="6" id="KW-0521">NADP</keyword>
<dbReference type="Gene3D" id="3.90.25.10">
    <property type="entry name" value="UDP-galactose 4-epimerase, domain 1"/>
    <property type="match status" value="1"/>
</dbReference>
<dbReference type="PANTHER" id="PTHR10491:SF4">
    <property type="entry name" value="METHIONINE ADENOSYLTRANSFERASE 2 SUBUNIT BETA"/>
    <property type="match status" value="1"/>
</dbReference>
<proteinExistence type="inferred from homology"/>
<dbReference type="GO" id="GO:0008831">
    <property type="term" value="F:dTDP-4-dehydrorhamnose reductase activity"/>
    <property type="evidence" value="ECO:0007669"/>
    <property type="project" value="UniProtKB-EC"/>
</dbReference>
<feature type="domain" description="RmlD-like substrate binding" evidence="7">
    <location>
        <begin position="1"/>
        <end position="291"/>
    </location>
</feature>
<dbReference type="AlphaFoldDB" id="A0A7G9SEV3"/>
<dbReference type="Pfam" id="PF04321">
    <property type="entry name" value="RmlD_sub_bind"/>
    <property type="match status" value="1"/>
</dbReference>